<dbReference type="GO" id="GO:0008033">
    <property type="term" value="P:tRNA processing"/>
    <property type="evidence" value="ECO:0007669"/>
    <property type="project" value="UniProtKB-KW"/>
</dbReference>
<feature type="domain" description="YrdC-like" evidence="12">
    <location>
        <begin position="14"/>
        <end position="201"/>
    </location>
</feature>
<keyword evidence="6" id="KW-0819">tRNA processing</keyword>
<evidence type="ECO:0000256" key="1">
    <source>
        <dbReference type="ARBA" id="ARBA00004496"/>
    </source>
</evidence>
<dbReference type="PROSITE" id="PS51163">
    <property type="entry name" value="YRDC"/>
    <property type="match status" value="1"/>
</dbReference>
<evidence type="ECO:0000256" key="6">
    <source>
        <dbReference type="ARBA" id="ARBA00022694"/>
    </source>
</evidence>
<evidence type="ECO:0000313" key="14">
    <source>
        <dbReference type="Proteomes" id="UP000321234"/>
    </source>
</evidence>
<keyword evidence="8" id="KW-0547">Nucleotide-binding</keyword>
<dbReference type="RefSeq" id="WP_147927301.1">
    <property type="nucleotide sequence ID" value="NZ_VKAC01000009.1"/>
</dbReference>
<evidence type="ECO:0000256" key="11">
    <source>
        <dbReference type="ARBA" id="ARBA00048366"/>
    </source>
</evidence>
<comment type="similarity">
    <text evidence="2">Belongs to the SUA5 family.</text>
</comment>
<evidence type="ECO:0000256" key="3">
    <source>
        <dbReference type="ARBA" id="ARBA00012584"/>
    </source>
</evidence>
<dbReference type="EC" id="2.7.7.87" evidence="3"/>
<organism evidence="13 14">
    <name type="scientific">Quadrisphaera setariae</name>
    <dbReference type="NCBI Taxonomy" id="2593304"/>
    <lineage>
        <taxon>Bacteria</taxon>
        <taxon>Bacillati</taxon>
        <taxon>Actinomycetota</taxon>
        <taxon>Actinomycetes</taxon>
        <taxon>Kineosporiales</taxon>
        <taxon>Kineosporiaceae</taxon>
        <taxon>Quadrisphaera</taxon>
    </lineage>
</organism>
<comment type="subcellular location">
    <subcellularLocation>
        <location evidence="1">Cytoplasm</location>
    </subcellularLocation>
</comment>
<dbReference type="GO" id="GO:0005524">
    <property type="term" value="F:ATP binding"/>
    <property type="evidence" value="ECO:0007669"/>
    <property type="project" value="UniProtKB-KW"/>
</dbReference>
<keyword evidence="14" id="KW-1185">Reference proteome</keyword>
<dbReference type="GO" id="GO:0003725">
    <property type="term" value="F:double-stranded RNA binding"/>
    <property type="evidence" value="ECO:0007669"/>
    <property type="project" value="InterPro"/>
</dbReference>
<dbReference type="InterPro" id="IPR050156">
    <property type="entry name" value="TC-AMP_synthase_SUA5"/>
</dbReference>
<dbReference type="PANTHER" id="PTHR17490">
    <property type="entry name" value="SUA5"/>
    <property type="match status" value="1"/>
</dbReference>
<dbReference type="InterPro" id="IPR006070">
    <property type="entry name" value="Sua5-like_dom"/>
</dbReference>
<dbReference type="GO" id="GO:0061710">
    <property type="term" value="F:L-threonylcarbamoyladenylate synthase"/>
    <property type="evidence" value="ECO:0007669"/>
    <property type="project" value="UniProtKB-EC"/>
</dbReference>
<gene>
    <name evidence="13" type="ORF">FMM08_15630</name>
</gene>
<evidence type="ECO:0000256" key="2">
    <source>
        <dbReference type="ARBA" id="ARBA00007663"/>
    </source>
</evidence>
<dbReference type="NCBIfam" id="TIGR00057">
    <property type="entry name" value="L-threonylcarbamoyladenylate synthase"/>
    <property type="match status" value="1"/>
</dbReference>
<dbReference type="GO" id="GO:0000049">
    <property type="term" value="F:tRNA binding"/>
    <property type="evidence" value="ECO:0007669"/>
    <property type="project" value="TreeGrafter"/>
</dbReference>
<evidence type="ECO:0000256" key="5">
    <source>
        <dbReference type="ARBA" id="ARBA00022679"/>
    </source>
</evidence>
<accession>A0A5C8ZB18</accession>
<dbReference type="Pfam" id="PF01300">
    <property type="entry name" value="Sua5_yciO_yrdC"/>
    <property type="match status" value="1"/>
</dbReference>
<dbReference type="InterPro" id="IPR017945">
    <property type="entry name" value="DHBP_synth_RibB-like_a/b_dom"/>
</dbReference>
<name>A0A5C8ZB18_9ACTN</name>
<evidence type="ECO:0000313" key="13">
    <source>
        <dbReference type="EMBL" id="TXR55295.1"/>
    </source>
</evidence>
<dbReference type="SUPFAM" id="SSF55821">
    <property type="entry name" value="YrdC/RibB"/>
    <property type="match status" value="1"/>
</dbReference>
<proteinExistence type="inferred from homology"/>
<dbReference type="GO" id="GO:0005737">
    <property type="term" value="C:cytoplasm"/>
    <property type="evidence" value="ECO:0007669"/>
    <property type="project" value="UniProtKB-SubCell"/>
</dbReference>
<comment type="catalytic activity">
    <reaction evidence="11">
        <text>L-threonine + hydrogencarbonate + ATP = L-threonylcarbamoyladenylate + diphosphate + H2O</text>
        <dbReference type="Rhea" id="RHEA:36407"/>
        <dbReference type="ChEBI" id="CHEBI:15377"/>
        <dbReference type="ChEBI" id="CHEBI:17544"/>
        <dbReference type="ChEBI" id="CHEBI:30616"/>
        <dbReference type="ChEBI" id="CHEBI:33019"/>
        <dbReference type="ChEBI" id="CHEBI:57926"/>
        <dbReference type="ChEBI" id="CHEBI:73682"/>
        <dbReference type="EC" id="2.7.7.87"/>
    </reaction>
</comment>
<sequence length="220" mass="22754">MSSRYDCTDPSAREAGLRHARDALARGELVVLPTDTVHGIAADAFDAEAVTRLLAAKGRGRSMPPPVLVSDVAVLDGLATGVPPEARALAEAFWPGGLTLVCRAQPSLRWDLGDTGGTVAVRVPDHDLARELLRSTGPLAVSSANRTGQPAATTAAEAEAQLGDAVAAYLDDGEAARADAPPSTIVDATGERLRVLRRGAVPTAALRMVVPVDDEDEPPG</sequence>
<dbReference type="Gene3D" id="3.90.870.10">
    <property type="entry name" value="DHBP synthase"/>
    <property type="match status" value="1"/>
</dbReference>
<keyword evidence="7" id="KW-0548">Nucleotidyltransferase</keyword>
<protein>
    <recommendedName>
        <fullName evidence="10">L-threonylcarbamoyladenylate synthase</fullName>
        <ecNumber evidence="3">2.7.7.87</ecNumber>
    </recommendedName>
    <alternativeName>
        <fullName evidence="10">L-threonylcarbamoyladenylate synthase</fullName>
    </alternativeName>
</protein>
<dbReference type="AlphaFoldDB" id="A0A5C8ZB18"/>
<dbReference type="GO" id="GO:0006450">
    <property type="term" value="P:regulation of translational fidelity"/>
    <property type="evidence" value="ECO:0007669"/>
    <property type="project" value="TreeGrafter"/>
</dbReference>
<evidence type="ECO:0000256" key="8">
    <source>
        <dbReference type="ARBA" id="ARBA00022741"/>
    </source>
</evidence>
<evidence type="ECO:0000256" key="10">
    <source>
        <dbReference type="ARBA" id="ARBA00029774"/>
    </source>
</evidence>
<keyword evidence="4" id="KW-0963">Cytoplasm</keyword>
<dbReference type="OrthoDB" id="9814580at2"/>
<evidence type="ECO:0000256" key="7">
    <source>
        <dbReference type="ARBA" id="ARBA00022695"/>
    </source>
</evidence>
<evidence type="ECO:0000256" key="4">
    <source>
        <dbReference type="ARBA" id="ARBA00022490"/>
    </source>
</evidence>
<reference evidence="13 14" key="1">
    <citation type="submission" date="2019-07" db="EMBL/GenBank/DDBJ databases">
        <title>Quadrisphaera sp. strain DD2A genome sequencing and assembly.</title>
        <authorList>
            <person name="Kim I."/>
        </authorList>
    </citation>
    <scope>NUCLEOTIDE SEQUENCE [LARGE SCALE GENOMIC DNA]</scope>
    <source>
        <strain evidence="13 14">DD2A</strain>
    </source>
</reference>
<comment type="caution">
    <text evidence="13">The sequence shown here is derived from an EMBL/GenBank/DDBJ whole genome shotgun (WGS) entry which is preliminary data.</text>
</comment>
<evidence type="ECO:0000259" key="12">
    <source>
        <dbReference type="PROSITE" id="PS51163"/>
    </source>
</evidence>
<evidence type="ECO:0000256" key="9">
    <source>
        <dbReference type="ARBA" id="ARBA00022840"/>
    </source>
</evidence>
<keyword evidence="5" id="KW-0808">Transferase</keyword>
<keyword evidence="9" id="KW-0067">ATP-binding</keyword>
<dbReference type="EMBL" id="VKAC01000009">
    <property type="protein sequence ID" value="TXR55295.1"/>
    <property type="molecule type" value="Genomic_DNA"/>
</dbReference>
<dbReference type="PANTHER" id="PTHR17490:SF16">
    <property type="entry name" value="THREONYLCARBAMOYL-AMP SYNTHASE"/>
    <property type="match status" value="1"/>
</dbReference>
<dbReference type="Proteomes" id="UP000321234">
    <property type="component" value="Unassembled WGS sequence"/>
</dbReference>